<dbReference type="EMBL" id="CP003732">
    <property type="protein sequence ID" value="AFV11041.1"/>
    <property type="molecule type" value="Genomic_DNA"/>
</dbReference>
<dbReference type="AlphaFoldDB" id="K4LDG5"/>
<dbReference type="Proteomes" id="UP000000467">
    <property type="component" value="Chromosome"/>
</dbReference>
<reference evidence="2 3" key="1">
    <citation type="journal article" date="2012" name="BMC Genomics">
        <title>Genome-guided analysis of physiological and morphological traits of the fermentative acetate oxidizer Thermacetogenium phaeum.</title>
        <authorList>
            <person name="Oehler D."/>
            <person name="Poehlein A."/>
            <person name="Leimbach A."/>
            <person name="Muller N."/>
            <person name="Daniel R."/>
            <person name="Gottschalk G."/>
            <person name="Schink B."/>
        </authorList>
    </citation>
    <scope>NUCLEOTIDE SEQUENCE [LARGE SCALE GENOMIC DNA]</scope>
    <source>
        <strain evidence="3">ATCC BAA-254 / DSM 26808 / PB</strain>
    </source>
</reference>
<accession>K4LDG5</accession>
<sequence length="291" mass="32868">MLLYDSYPLAYTNSGGVSRMGMRRLGLILAVVMLIASIGSGVFGCRSPQSKPLPDRSQEEKEPPPRELQQLQTSLEQLYEELKPKPAALADEKQAKAEGEEMGEGGQRMERPETAGGIDWSRLHRQVERIHMQWSGLEHKVIQSGARPEDVAGIERELNDLPARVSVEDRSGLRLEANNAAGYLPDFLELYAVRVPADLLRLRYLARDVVNRVDGGDWAGADQDMVKMRELWSRALLQLKDTPRTLTESVHFDIGDLEEAVNKRDRDLVLIKEEIFEKNLDSLVRRLEAEI</sequence>
<evidence type="ECO:0000313" key="3">
    <source>
        <dbReference type="Proteomes" id="UP000000467"/>
    </source>
</evidence>
<gene>
    <name evidence="2" type="ordered locus">Tph_c08110</name>
</gene>
<dbReference type="STRING" id="1089553.Tph_c08110"/>
<feature type="compositionally biased region" description="Basic and acidic residues" evidence="1">
    <location>
        <begin position="85"/>
        <end position="99"/>
    </location>
</feature>
<evidence type="ECO:0000256" key="1">
    <source>
        <dbReference type="SAM" id="MobiDB-lite"/>
    </source>
</evidence>
<proteinExistence type="predicted"/>
<dbReference type="KEGG" id="tpz:Tph_c08110"/>
<keyword evidence="3" id="KW-1185">Reference proteome</keyword>
<feature type="region of interest" description="Disordered" evidence="1">
    <location>
        <begin position="45"/>
        <end position="68"/>
    </location>
</feature>
<protein>
    <submittedName>
        <fullName evidence="2">Uncharacterized protein</fullName>
    </submittedName>
</protein>
<dbReference type="HOGENOM" id="CLU_956256_0_0_9"/>
<organism evidence="2 3">
    <name type="scientific">Thermacetogenium phaeum (strain ATCC BAA-254 / DSM 26808 / PB)</name>
    <dbReference type="NCBI Taxonomy" id="1089553"/>
    <lineage>
        <taxon>Bacteria</taxon>
        <taxon>Bacillati</taxon>
        <taxon>Bacillota</taxon>
        <taxon>Clostridia</taxon>
        <taxon>Thermoanaerobacterales</taxon>
        <taxon>Thermoanaerobacteraceae</taxon>
        <taxon>Thermacetogenium</taxon>
    </lineage>
</organism>
<evidence type="ECO:0000313" key="2">
    <source>
        <dbReference type="EMBL" id="AFV11041.1"/>
    </source>
</evidence>
<name>K4LDG5_THEPS</name>
<feature type="compositionally biased region" description="Basic and acidic residues" evidence="1">
    <location>
        <begin position="53"/>
        <end position="65"/>
    </location>
</feature>
<dbReference type="eggNOG" id="ENOG5030MM0">
    <property type="taxonomic scope" value="Bacteria"/>
</dbReference>
<dbReference type="RefSeq" id="WP_015049925.1">
    <property type="nucleotide sequence ID" value="NC_018870.1"/>
</dbReference>
<feature type="region of interest" description="Disordered" evidence="1">
    <location>
        <begin position="85"/>
        <end position="118"/>
    </location>
</feature>